<feature type="binding site" evidence="10">
    <location>
        <position position="323"/>
    </location>
    <ligand>
        <name>Mn(2+)</name>
        <dbReference type="ChEBI" id="CHEBI:29035"/>
        <label>2</label>
    </ligand>
</feature>
<dbReference type="AlphaFoldDB" id="A0A398CTJ9"/>
<gene>
    <name evidence="11" type="primary">rtcB</name>
    <name evidence="12" type="ORF">D3H35_17585</name>
</gene>
<feature type="binding site" evidence="9">
    <location>
        <begin position="393"/>
        <end position="396"/>
    </location>
    <ligand>
        <name>GMP</name>
        <dbReference type="ChEBI" id="CHEBI:58115"/>
    </ligand>
</feature>
<feature type="binding site" evidence="10">
    <location>
        <position position="232"/>
    </location>
    <ligand>
        <name>Mn(2+)</name>
        <dbReference type="ChEBI" id="CHEBI:29035"/>
        <label>2</label>
    </ligand>
</feature>
<evidence type="ECO:0000256" key="11">
    <source>
        <dbReference type="RuleBase" id="RU371113"/>
    </source>
</evidence>
<dbReference type="Proteomes" id="UP000266340">
    <property type="component" value="Unassembled WGS sequence"/>
</dbReference>
<keyword evidence="13" id="KW-1185">Reference proteome</keyword>
<feature type="binding site" evidence="9">
    <location>
        <position position="375"/>
    </location>
    <ligand>
        <name>GMP</name>
        <dbReference type="ChEBI" id="CHEBI:58115"/>
    </ligand>
</feature>
<comment type="similarity">
    <text evidence="11">Belongs to the RtcB family.</text>
</comment>
<evidence type="ECO:0000256" key="2">
    <source>
        <dbReference type="ARBA" id="ARBA00022723"/>
    </source>
</evidence>
<dbReference type="GO" id="GO:0170057">
    <property type="term" value="F:RNA ligase (GTP) activity"/>
    <property type="evidence" value="ECO:0007669"/>
    <property type="project" value="UniProtKB-EC"/>
</dbReference>
<evidence type="ECO:0000256" key="10">
    <source>
        <dbReference type="PIRSR" id="PIRSR601233-3"/>
    </source>
</evidence>
<evidence type="ECO:0000256" key="9">
    <source>
        <dbReference type="PIRSR" id="PIRSR601233-2"/>
    </source>
</evidence>
<feature type="binding site" evidence="9">
    <location>
        <begin position="368"/>
        <end position="371"/>
    </location>
    <ligand>
        <name>GMP</name>
        <dbReference type="ChEBI" id="CHEBI:58115"/>
    </ligand>
</feature>
<keyword evidence="5 9" id="KW-0342">GTP-binding</keyword>
<evidence type="ECO:0000256" key="6">
    <source>
        <dbReference type="ARBA" id="ARBA00023211"/>
    </source>
</evidence>
<comment type="cofactor">
    <cofactor evidence="10 11">
        <name>Mn(2+)</name>
        <dbReference type="ChEBI" id="CHEBI:29035"/>
    </cofactor>
    <text evidence="10 11">Binds 2 manganese ions per subunit.</text>
</comment>
<dbReference type="EC" id="6.5.1.-" evidence="11"/>
<accession>A0A398CTJ9</accession>
<dbReference type="GO" id="GO:0003972">
    <property type="term" value="F:RNA ligase (ATP) activity"/>
    <property type="evidence" value="ECO:0007669"/>
    <property type="project" value="TreeGrafter"/>
</dbReference>
<comment type="caution">
    <text evidence="12">The sequence shown here is derived from an EMBL/GenBank/DDBJ whole genome shotgun (WGS) entry which is preliminary data.</text>
</comment>
<evidence type="ECO:0000256" key="4">
    <source>
        <dbReference type="ARBA" id="ARBA00022800"/>
    </source>
</evidence>
<name>A0A398CTJ9_9BACL</name>
<feature type="binding site" evidence="10">
    <location>
        <position position="85"/>
    </location>
    <ligand>
        <name>Mn(2+)</name>
        <dbReference type="ChEBI" id="CHEBI:29035"/>
        <label>1</label>
    </ligand>
</feature>
<dbReference type="InterPro" id="IPR001233">
    <property type="entry name" value="RtcB"/>
</dbReference>
<evidence type="ECO:0000256" key="5">
    <source>
        <dbReference type="ARBA" id="ARBA00023134"/>
    </source>
</evidence>
<dbReference type="GO" id="GO:0042245">
    <property type="term" value="P:RNA repair"/>
    <property type="evidence" value="ECO:0007669"/>
    <property type="project" value="UniProtKB-KW"/>
</dbReference>
<comment type="catalytic activity">
    <reaction evidence="7">
        <text>a 3'-end 3'-phospho-ribonucleotide-RNA + a 5'-end dephospho-ribonucleoside-RNA + GTP = a ribonucleotidyl-ribonucleotide-RNA + GMP + diphosphate</text>
        <dbReference type="Rhea" id="RHEA:68076"/>
        <dbReference type="Rhea" id="RHEA-COMP:10463"/>
        <dbReference type="Rhea" id="RHEA-COMP:13936"/>
        <dbReference type="Rhea" id="RHEA-COMP:17355"/>
        <dbReference type="ChEBI" id="CHEBI:33019"/>
        <dbReference type="ChEBI" id="CHEBI:37565"/>
        <dbReference type="ChEBI" id="CHEBI:58115"/>
        <dbReference type="ChEBI" id="CHEBI:83062"/>
        <dbReference type="ChEBI" id="CHEBI:138284"/>
        <dbReference type="ChEBI" id="CHEBI:173118"/>
        <dbReference type="EC" id="6.5.1.8"/>
    </reaction>
</comment>
<proteinExistence type="inferred from homology"/>
<dbReference type="EMBL" id="QXJM01000039">
    <property type="protein sequence ID" value="RIE03177.1"/>
    <property type="molecule type" value="Genomic_DNA"/>
</dbReference>
<protein>
    <recommendedName>
        <fullName evidence="11">tRNA-splicing ligase RtcB</fullName>
        <ecNumber evidence="11">6.5.1.-</ecNumber>
    </recommendedName>
</protein>
<feature type="binding site" evidence="9">
    <location>
        <position position="472"/>
    </location>
    <ligand>
        <name>GMP</name>
        <dbReference type="ChEBI" id="CHEBI:58115"/>
    </ligand>
</feature>
<evidence type="ECO:0000256" key="7">
    <source>
        <dbReference type="ARBA" id="ARBA00047746"/>
    </source>
</evidence>
<feature type="binding site" evidence="9">
    <location>
        <begin position="199"/>
        <end position="203"/>
    </location>
    <ligand>
        <name>GMP</name>
        <dbReference type="ChEBI" id="CHEBI:58115"/>
    </ligand>
</feature>
<dbReference type="RefSeq" id="WP_119150542.1">
    <property type="nucleotide sequence ID" value="NZ_JBHSOV010000029.1"/>
</dbReference>
<evidence type="ECO:0000256" key="8">
    <source>
        <dbReference type="PIRSR" id="PIRSR601233-1"/>
    </source>
</evidence>
<sequence length="474" mass="52372">MSKNENYYRRVDLPAGELHVFAKDELFEAMGARTLEMANNNLQIPDIRYMSYTPDAHVGVGTCIGTTAVWETERAFVSPSIVGSDIGCGMRVHVTNLKAEDLKDVKLRRKLVKAIEKRLPVENHARGYFSDIRLEDALRKGLHGLPGKYVPDAYTPRKATSLTHVECSRFRFDESWLDRIPEQLWHRSHRQLGTLGGGNHFVEIQAVDIDEGNRRIAEQWGLQDGQVIVMIHSGSRSWGGAVNQYCGSEVAKTMRLLGLGTADPKLAFAPLDSEAGQAYANLMYSALNFAVVNRHLIGYAIRDAFKDTLGAPFEMRTLYDLMHNYAWEERHGDASYFVHRKGATRSLPAGHPDNPAPYASTGHPALIPGSMGTSSYLMVGSPEGARNYYSICHGAGRVRSRNATKQLVTVDEFASSLRIGQDDEIVVNHKGLESIIDESPQAYKDVDQIIESVVGAGLATVVAKCRPMATVKGV</sequence>
<dbReference type="GO" id="GO:0006396">
    <property type="term" value="P:RNA processing"/>
    <property type="evidence" value="ECO:0007669"/>
    <property type="project" value="InterPro"/>
</dbReference>
<organism evidence="12 13">
    <name type="scientific">Cohnella faecalis</name>
    <dbReference type="NCBI Taxonomy" id="2315694"/>
    <lineage>
        <taxon>Bacteria</taxon>
        <taxon>Bacillati</taxon>
        <taxon>Bacillota</taxon>
        <taxon>Bacilli</taxon>
        <taxon>Bacillales</taxon>
        <taxon>Paenibacillaceae</taxon>
        <taxon>Cohnella</taxon>
    </lineage>
</organism>
<evidence type="ECO:0000256" key="1">
    <source>
        <dbReference type="ARBA" id="ARBA00022598"/>
    </source>
</evidence>
<evidence type="ECO:0000313" key="13">
    <source>
        <dbReference type="Proteomes" id="UP000266340"/>
    </source>
</evidence>
<dbReference type="InterPro" id="IPR036025">
    <property type="entry name" value="RtcB-like_sf"/>
</dbReference>
<feature type="active site" description="GMP-histidine intermediate" evidence="8">
    <location>
        <position position="393"/>
    </location>
</feature>
<keyword evidence="3 9" id="KW-0547">Nucleotide-binding</keyword>
<evidence type="ECO:0000313" key="12">
    <source>
        <dbReference type="EMBL" id="RIE03177.1"/>
    </source>
</evidence>
<feature type="binding site" evidence="10">
    <location>
        <position position="200"/>
    </location>
    <ligand>
        <name>Mn(2+)</name>
        <dbReference type="ChEBI" id="CHEBI:29035"/>
        <label>1</label>
    </ligand>
</feature>
<keyword evidence="6 10" id="KW-0464">Manganese</keyword>
<dbReference type="GO" id="GO:0046872">
    <property type="term" value="F:metal ion binding"/>
    <property type="evidence" value="ECO:0007669"/>
    <property type="project" value="UniProtKB-UniRule"/>
</dbReference>
<comment type="subunit">
    <text evidence="11">Monomer.</text>
</comment>
<dbReference type="OrthoDB" id="9802323at2"/>
<dbReference type="Pfam" id="PF01139">
    <property type="entry name" value="RtcB"/>
    <property type="match status" value="1"/>
</dbReference>
<dbReference type="PANTHER" id="PTHR11118:SF1">
    <property type="entry name" value="RNA-SPLICING LIGASE RTCB HOMOLOG"/>
    <property type="match status" value="1"/>
</dbReference>
<feature type="binding site" evidence="9">
    <location>
        <begin position="323"/>
        <end position="324"/>
    </location>
    <ligand>
        <name>GMP</name>
        <dbReference type="ChEBI" id="CHEBI:58115"/>
    </ligand>
</feature>
<keyword evidence="2 10" id="KW-0479">Metal-binding</keyword>
<dbReference type="GO" id="GO:0005525">
    <property type="term" value="F:GTP binding"/>
    <property type="evidence" value="ECO:0007669"/>
    <property type="project" value="UniProtKB-KW"/>
</dbReference>
<keyword evidence="1 11" id="KW-0436">Ligase</keyword>
<keyword evidence="4" id="KW-0692">RNA repair</keyword>
<evidence type="ECO:0000256" key="3">
    <source>
        <dbReference type="ARBA" id="ARBA00022741"/>
    </source>
</evidence>
<dbReference type="SUPFAM" id="SSF103365">
    <property type="entry name" value="Hypothetical protein PH1602"/>
    <property type="match status" value="1"/>
</dbReference>
<reference evidence="12 13" key="1">
    <citation type="submission" date="2018-09" db="EMBL/GenBank/DDBJ databases">
        <title>Cohnella cavernae sp. nov., isolated from a karst cave.</title>
        <authorList>
            <person name="Zhu H."/>
        </authorList>
    </citation>
    <scope>NUCLEOTIDE SEQUENCE [LARGE SCALE GENOMIC DNA]</scope>
    <source>
        <strain evidence="12 13">K2E09-144</strain>
    </source>
</reference>
<dbReference type="PANTHER" id="PTHR11118">
    <property type="entry name" value="RNA-SPLICING LIGASE RTCB HOMOLOG"/>
    <property type="match status" value="1"/>
</dbReference>
<dbReference type="Gene3D" id="3.90.1860.10">
    <property type="entry name" value="tRNA-splicing ligase RtcB"/>
    <property type="match status" value="1"/>
</dbReference>